<gene>
    <name evidence="5" type="ORF">CRE_02168</name>
</gene>
<keyword evidence="3" id="KW-0131">Cell cycle</keyword>
<dbReference type="InterPro" id="IPR024990">
    <property type="entry name" value="Apc1"/>
</dbReference>
<organism evidence="6">
    <name type="scientific">Caenorhabditis remanei</name>
    <name type="common">Caenorhabditis vulgaris</name>
    <dbReference type="NCBI Taxonomy" id="31234"/>
    <lineage>
        <taxon>Eukaryota</taxon>
        <taxon>Metazoa</taxon>
        <taxon>Ecdysozoa</taxon>
        <taxon>Nematoda</taxon>
        <taxon>Chromadorea</taxon>
        <taxon>Rhabditida</taxon>
        <taxon>Rhabditina</taxon>
        <taxon>Rhabditomorpha</taxon>
        <taxon>Rhabditoidea</taxon>
        <taxon>Rhabditidae</taxon>
        <taxon>Peloderinae</taxon>
        <taxon>Caenorhabditis</taxon>
    </lineage>
</organism>
<evidence type="ECO:0000256" key="3">
    <source>
        <dbReference type="ARBA" id="ARBA00023306"/>
    </source>
</evidence>
<dbReference type="PANTHER" id="PTHR12827">
    <property type="entry name" value="MEIOTIC CHECKPOINT REGULATOR TSG24 FAMILY MEMBER"/>
    <property type="match status" value="1"/>
</dbReference>
<keyword evidence="2" id="KW-0498">Mitosis</keyword>
<dbReference type="PANTHER" id="PTHR12827:SF3">
    <property type="entry name" value="ANAPHASE-PROMOTING COMPLEX SUBUNIT 1"/>
    <property type="match status" value="1"/>
</dbReference>
<dbReference type="GO" id="GO:0005680">
    <property type="term" value="C:anaphase-promoting complex"/>
    <property type="evidence" value="ECO:0007669"/>
    <property type="project" value="InterPro"/>
</dbReference>
<dbReference type="HOGENOM" id="CLU_869395_0_0_1"/>
<evidence type="ECO:0000256" key="4">
    <source>
        <dbReference type="SAM" id="MobiDB-lite"/>
    </source>
</evidence>
<dbReference type="OMA" id="YHYEIPF"/>
<dbReference type="GO" id="GO:0060090">
    <property type="term" value="F:molecular adaptor activity"/>
    <property type="evidence" value="ECO:0007669"/>
    <property type="project" value="TreeGrafter"/>
</dbReference>
<dbReference type="GO" id="GO:0051301">
    <property type="term" value="P:cell division"/>
    <property type="evidence" value="ECO:0007669"/>
    <property type="project" value="UniProtKB-KW"/>
</dbReference>
<evidence type="ECO:0000313" key="6">
    <source>
        <dbReference type="Proteomes" id="UP000008281"/>
    </source>
</evidence>
<evidence type="ECO:0000313" key="5">
    <source>
        <dbReference type="EMBL" id="EFO86301.1"/>
    </source>
</evidence>
<name>E3LFF3_CAERE</name>
<dbReference type="STRING" id="31234.E3LFF3"/>
<protein>
    <submittedName>
        <fullName evidence="5">Uncharacterized protein</fullName>
    </submittedName>
</protein>
<dbReference type="AlphaFoldDB" id="E3LFF3"/>
<dbReference type="eggNOG" id="ENOG502TH7N">
    <property type="taxonomic scope" value="Eukaryota"/>
</dbReference>
<feature type="region of interest" description="Disordered" evidence="4">
    <location>
        <begin position="318"/>
        <end position="339"/>
    </location>
</feature>
<dbReference type="FunCoup" id="E3LFF3">
    <property type="interactions" value="26"/>
</dbReference>
<dbReference type="Proteomes" id="UP000008281">
    <property type="component" value="Unassembled WGS sequence"/>
</dbReference>
<dbReference type="InParanoid" id="E3LFF3"/>
<dbReference type="EMBL" id="DS268408">
    <property type="protein sequence ID" value="EFO86301.1"/>
    <property type="molecule type" value="Genomic_DNA"/>
</dbReference>
<keyword evidence="6" id="KW-1185">Reference proteome</keyword>
<dbReference type="GO" id="GO:0031145">
    <property type="term" value="P:anaphase-promoting complex-dependent catabolic process"/>
    <property type="evidence" value="ECO:0007669"/>
    <property type="project" value="TreeGrafter"/>
</dbReference>
<reference evidence="5" key="1">
    <citation type="submission" date="2007-07" db="EMBL/GenBank/DDBJ databases">
        <title>PCAP assembly of the Caenorhabditis remanei genome.</title>
        <authorList>
            <consortium name="The Caenorhabditis remanei Sequencing Consortium"/>
            <person name="Wilson R.K."/>
        </authorList>
    </citation>
    <scope>NUCLEOTIDE SEQUENCE [LARGE SCALE GENOMIC DNA]</scope>
    <source>
        <strain evidence="5">PB4641</strain>
    </source>
</reference>
<sequence length="375" mass="42817">MSEEVDDCQLKNMISSKQQCDVNMGKKVGKVIDINVLSENHKPSFQKFLNKNTLVCSLQTKGGHPDFVFCSGPILLVCDGMSEKLIVKKRFHMEFDIKKVLFHTFTSSRNAEKLATPSNEKKESGPKSRDYLIVCGEHKLQFISLPDFHFYHYEIPFKLRNVFSCSTSLLVERFYDSSTEQNFHNHDTFHLYSLSGPFGELLPVIYKTNGFHPQWKFCWQSHQDEAGIVDSDRNYVVVYDQKEKVHRVYIARETEEQEVHAAIRYVETLRKQHDSTMFASSLAPHSAGRTTHFDPTLRSPMGAFTDGMHTDIDGRSPMTSHLRSSFGHSTPNNPGAVGFPGNLPTPIYEGKVENTFIRVKKKGIENGDDDRNLKE</sequence>
<dbReference type="OrthoDB" id="26401at2759"/>
<dbReference type="GO" id="GO:0070979">
    <property type="term" value="P:protein K11-linked ubiquitination"/>
    <property type="evidence" value="ECO:0007669"/>
    <property type="project" value="TreeGrafter"/>
</dbReference>
<accession>E3LFF3</accession>
<feature type="compositionally biased region" description="Polar residues" evidence="4">
    <location>
        <begin position="318"/>
        <end position="333"/>
    </location>
</feature>
<keyword evidence="1" id="KW-0132">Cell division</keyword>
<proteinExistence type="predicted"/>
<dbReference type="GO" id="GO:0007091">
    <property type="term" value="P:metaphase/anaphase transition of mitotic cell cycle"/>
    <property type="evidence" value="ECO:0007669"/>
    <property type="project" value="TreeGrafter"/>
</dbReference>
<evidence type="ECO:0000256" key="2">
    <source>
        <dbReference type="ARBA" id="ARBA00022776"/>
    </source>
</evidence>
<evidence type="ECO:0000256" key="1">
    <source>
        <dbReference type="ARBA" id="ARBA00022618"/>
    </source>
</evidence>